<dbReference type="Gene3D" id="1.10.10.60">
    <property type="entry name" value="Homeodomain-like"/>
    <property type="match status" value="1"/>
</dbReference>
<name>A0ABN3UZ99_9ACTN</name>
<keyword evidence="5" id="KW-1185">Reference proteome</keyword>
<keyword evidence="2" id="KW-0804">Transcription</keyword>
<dbReference type="SMART" id="SM00342">
    <property type="entry name" value="HTH_ARAC"/>
    <property type="match status" value="1"/>
</dbReference>
<sequence length="307" mass="33257">MVALAGPLMELYPVTCASAVFGWHGTEIPHHYDFRMCTEHPGPVRTTLGVDLIVEQGLVALAEADTVLIAGWCSRPDSPAVLEAVGAAHARGARIIAVCEGVWIPAALGLLDGRGSASHWDLVDELSAAHPRVRFDSKILYMDHGDVATAGASATTLDLCLNLVRSDHGAALAARIGRQFAAAPLREGGQRQFPELPTRGPVPDSLAPLLEWMAARLDQPLTVEDIAARSGVSPRTLSRHFTEQLGVSPGRWLLERRIATTRALLEETDLPIETIARQVGLSSAVNLRRRFYDALRTTPAAYRRSFR</sequence>
<comment type="caution">
    <text evidence="4">The sequence shown here is derived from an EMBL/GenBank/DDBJ whole genome shotgun (WGS) entry which is preliminary data.</text>
</comment>
<dbReference type="EMBL" id="BAAATZ010000057">
    <property type="protein sequence ID" value="GAA2738916.1"/>
    <property type="molecule type" value="Genomic_DNA"/>
</dbReference>
<keyword evidence="1" id="KW-0805">Transcription regulation</keyword>
<protein>
    <submittedName>
        <fullName evidence="4">Helix-turn-helix domain-containing protein</fullName>
    </submittedName>
</protein>
<evidence type="ECO:0000256" key="2">
    <source>
        <dbReference type="ARBA" id="ARBA00023163"/>
    </source>
</evidence>
<dbReference type="Gene3D" id="3.40.50.880">
    <property type="match status" value="1"/>
</dbReference>
<dbReference type="InterPro" id="IPR018060">
    <property type="entry name" value="HTH_AraC"/>
</dbReference>
<dbReference type="SUPFAM" id="SSF52317">
    <property type="entry name" value="Class I glutamine amidotransferase-like"/>
    <property type="match status" value="1"/>
</dbReference>
<dbReference type="PANTHER" id="PTHR43130">
    <property type="entry name" value="ARAC-FAMILY TRANSCRIPTIONAL REGULATOR"/>
    <property type="match status" value="1"/>
</dbReference>
<accession>A0ABN3UZ99</accession>
<dbReference type="InterPro" id="IPR009057">
    <property type="entry name" value="Homeodomain-like_sf"/>
</dbReference>
<dbReference type="SUPFAM" id="SSF46689">
    <property type="entry name" value="Homeodomain-like"/>
    <property type="match status" value="2"/>
</dbReference>
<feature type="domain" description="HTH araC/xylS-type" evidence="3">
    <location>
        <begin position="207"/>
        <end position="305"/>
    </location>
</feature>
<dbReference type="InterPro" id="IPR029062">
    <property type="entry name" value="Class_I_gatase-like"/>
</dbReference>
<dbReference type="PANTHER" id="PTHR43130:SF3">
    <property type="entry name" value="HTH-TYPE TRANSCRIPTIONAL REGULATOR RV1931C"/>
    <property type="match status" value="1"/>
</dbReference>
<dbReference type="Proteomes" id="UP001501842">
    <property type="component" value="Unassembled WGS sequence"/>
</dbReference>
<proteinExistence type="predicted"/>
<gene>
    <name evidence="4" type="ORF">GCM10010439_74280</name>
</gene>
<evidence type="ECO:0000256" key="1">
    <source>
        <dbReference type="ARBA" id="ARBA00023015"/>
    </source>
</evidence>
<evidence type="ECO:0000313" key="5">
    <source>
        <dbReference type="Proteomes" id="UP001501842"/>
    </source>
</evidence>
<dbReference type="Pfam" id="PF01965">
    <property type="entry name" value="DJ-1_PfpI"/>
    <property type="match status" value="1"/>
</dbReference>
<organism evidence="4 5">
    <name type="scientific">Actinocorallia aurantiaca</name>
    <dbReference type="NCBI Taxonomy" id="46204"/>
    <lineage>
        <taxon>Bacteria</taxon>
        <taxon>Bacillati</taxon>
        <taxon>Actinomycetota</taxon>
        <taxon>Actinomycetes</taxon>
        <taxon>Streptosporangiales</taxon>
        <taxon>Thermomonosporaceae</taxon>
        <taxon>Actinocorallia</taxon>
    </lineage>
</organism>
<reference evidence="4 5" key="1">
    <citation type="journal article" date="2019" name="Int. J. Syst. Evol. Microbiol.">
        <title>The Global Catalogue of Microorganisms (GCM) 10K type strain sequencing project: providing services to taxonomists for standard genome sequencing and annotation.</title>
        <authorList>
            <consortium name="The Broad Institute Genomics Platform"/>
            <consortium name="The Broad Institute Genome Sequencing Center for Infectious Disease"/>
            <person name="Wu L."/>
            <person name="Ma J."/>
        </authorList>
    </citation>
    <scope>NUCLEOTIDE SEQUENCE [LARGE SCALE GENOMIC DNA]</scope>
    <source>
        <strain evidence="4 5">JCM 8201</strain>
    </source>
</reference>
<evidence type="ECO:0000259" key="3">
    <source>
        <dbReference type="PROSITE" id="PS01124"/>
    </source>
</evidence>
<evidence type="ECO:0000313" key="4">
    <source>
        <dbReference type="EMBL" id="GAA2738916.1"/>
    </source>
</evidence>
<dbReference type="InterPro" id="IPR052158">
    <property type="entry name" value="INH-QAR"/>
</dbReference>
<dbReference type="PROSITE" id="PS01124">
    <property type="entry name" value="HTH_ARAC_FAMILY_2"/>
    <property type="match status" value="1"/>
</dbReference>
<dbReference type="Pfam" id="PF12833">
    <property type="entry name" value="HTH_18"/>
    <property type="match status" value="1"/>
</dbReference>
<dbReference type="InterPro" id="IPR002818">
    <property type="entry name" value="DJ-1/PfpI"/>
</dbReference>